<organism evidence="1 2">
    <name type="scientific">Xenorhabdus szentirmaii DSM 16338</name>
    <dbReference type="NCBI Taxonomy" id="1427518"/>
    <lineage>
        <taxon>Bacteria</taxon>
        <taxon>Pseudomonadati</taxon>
        <taxon>Pseudomonadota</taxon>
        <taxon>Gammaproteobacteria</taxon>
        <taxon>Enterobacterales</taxon>
        <taxon>Morganellaceae</taxon>
        <taxon>Xenorhabdus</taxon>
    </lineage>
</organism>
<sequence length="68" mass="8183">MVGNTLYKKDIKTFIYDYLKIYVFLKPPLFILGESYIKQIKKSPMPLIKKQTYNQNIYNFSCCLYTQK</sequence>
<evidence type="ECO:0000313" key="1">
    <source>
        <dbReference type="EMBL" id="CDL85140.1"/>
    </source>
</evidence>
<accession>W1J6N4</accession>
<keyword evidence="2" id="KW-1185">Reference proteome</keyword>
<dbReference type="EMBL" id="CBXF010000123">
    <property type="protein sequence ID" value="CDL85140.1"/>
    <property type="molecule type" value="Genomic_DNA"/>
</dbReference>
<gene>
    <name evidence="1" type="ORF">XSR1_610002</name>
</gene>
<name>W1J6N4_9GAMM</name>
<dbReference type="Proteomes" id="UP000019202">
    <property type="component" value="Unassembled WGS sequence"/>
</dbReference>
<protein>
    <submittedName>
        <fullName evidence="1">Uncharacterized protein</fullName>
    </submittedName>
</protein>
<proteinExistence type="predicted"/>
<evidence type="ECO:0000313" key="2">
    <source>
        <dbReference type="Proteomes" id="UP000019202"/>
    </source>
</evidence>
<comment type="caution">
    <text evidence="1">The sequence shown here is derived from an EMBL/GenBank/DDBJ whole genome shotgun (WGS) entry which is preliminary data.</text>
</comment>
<reference evidence="1" key="1">
    <citation type="submission" date="2013-11" db="EMBL/GenBank/DDBJ databases">
        <title>Draft genome sequence and annotation of the entomopathogenic bacteria, Xenorhabdus cabanillasi strain JM26 and Xenorhabdus szentirmai strain DSM 16338.</title>
        <authorList>
            <person name="Gualtieri M."/>
            <person name="Ogier J.C."/>
            <person name="Pages S."/>
            <person name="Givaudan A."/>
            <person name="Gaudriault S."/>
        </authorList>
    </citation>
    <scope>NUCLEOTIDE SEQUENCE [LARGE SCALE GENOMIC DNA]</scope>
    <source>
        <strain evidence="1">DSM 16338</strain>
    </source>
</reference>
<dbReference type="AlphaFoldDB" id="W1J6N4"/>